<sequence>MTLLTLLVAIGTLVPTADLSISAPVAPPLVAQERDDAVASAAQDLIAEFDAALAAYDARYAAADREARKELRDEHPAALFWQRFDDLAGRGSWRAVLWQVEHVRHGGLKSKERRAFAKSAFEGLRQTQVREPAFEHVLNAAREHRRSIGDELYVRMLTDAVQWNPTERVKACALFNHGLVLVEEGGDSLRRGLTMLDDCAERFGNLEYGRRAKEEAFATRNLRIGGTAPDFAIQTFEGETFRLSDHRGKVVVLDFFGFW</sequence>
<dbReference type="EMBL" id="CP036290">
    <property type="protein sequence ID" value="QDU86002.1"/>
    <property type="molecule type" value="Genomic_DNA"/>
</dbReference>
<protein>
    <submittedName>
        <fullName evidence="1">Thiol-disulfide oxidoreductase</fullName>
    </submittedName>
</protein>
<organism evidence="1 2">
    <name type="scientific">Rohdeia mirabilis</name>
    <dbReference type="NCBI Taxonomy" id="2528008"/>
    <lineage>
        <taxon>Bacteria</taxon>
        <taxon>Pseudomonadati</taxon>
        <taxon>Planctomycetota</taxon>
        <taxon>Planctomycetia</taxon>
        <taxon>Planctomycetia incertae sedis</taxon>
        <taxon>Rohdeia</taxon>
    </lineage>
</organism>
<dbReference type="OrthoDB" id="291438at2"/>
<evidence type="ECO:0000313" key="2">
    <source>
        <dbReference type="Proteomes" id="UP000319342"/>
    </source>
</evidence>
<accession>A0A518D3E4</accession>
<dbReference type="InterPro" id="IPR036249">
    <property type="entry name" value="Thioredoxin-like_sf"/>
</dbReference>
<dbReference type="SUPFAM" id="SSF52833">
    <property type="entry name" value="Thioredoxin-like"/>
    <property type="match status" value="1"/>
</dbReference>
<name>A0A518D3E4_9BACT</name>
<gene>
    <name evidence="1" type="ORF">Pla163_31490</name>
</gene>
<dbReference type="AlphaFoldDB" id="A0A518D3E4"/>
<dbReference type="RefSeq" id="WP_145190430.1">
    <property type="nucleotide sequence ID" value="NZ_CP036290.1"/>
</dbReference>
<keyword evidence="2" id="KW-1185">Reference proteome</keyword>
<proteinExistence type="predicted"/>
<reference evidence="1 2" key="1">
    <citation type="submission" date="2019-02" db="EMBL/GenBank/DDBJ databases">
        <title>Deep-cultivation of Planctomycetes and their phenomic and genomic characterization uncovers novel biology.</title>
        <authorList>
            <person name="Wiegand S."/>
            <person name="Jogler M."/>
            <person name="Boedeker C."/>
            <person name="Pinto D."/>
            <person name="Vollmers J."/>
            <person name="Rivas-Marin E."/>
            <person name="Kohn T."/>
            <person name="Peeters S.H."/>
            <person name="Heuer A."/>
            <person name="Rast P."/>
            <person name="Oberbeckmann S."/>
            <person name="Bunk B."/>
            <person name="Jeske O."/>
            <person name="Meyerdierks A."/>
            <person name="Storesund J.E."/>
            <person name="Kallscheuer N."/>
            <person name="Luecker S."/>
            <person name="Lage O.M."/>
            <person name="Pohl T."/>
            <person name="Merkel B.J."/>
            <person name="Hornburger P."/>
            <person name="Mueller R.-W."/>
            <person name="Bruemmer F."/>
            <person name="Labrenz M."/>
            <person name="Spormann A.M."/>
            <person name="Op den Camp H."/>
            <person name="Overmann J."/>
            <person name="Amann R."/>
            <person name="Jetten M.S.M."/>
            <person name="Mascher T."/>
            <person name="Medema M.H."/>
            <person name="Devos D.P."/>
            <person name="Kaster A.-K."/>
            <person name="Ovreas L."/>
            <person name="Rohde M."/>
            <person name="Galperin M.Y."/>
            <person name="Jogler C."/>
        </authorList>
    </citation>
    <scope>NUCLEOTIDE SEQUENCE [LARGE SCALE GENOMIC DNA]</scope>
    <source>
        <strain evidence="1 2">Pla163</strain>
    </source>
</reference>
<dbReference type="Gene3D" id="3.40.30.10">
    <property type="entry name" value="Glutaredoxin"/>
    <property type="match status" value="1"/>
</dbReference>
<evidence type="ECO:0000313" key="1">
    <source>
        <dbReference type="EMBL" id="QDU86002.1"/>
    </source>
</evidence>
<dbReference type="Proteomes" id="UP000319342">
    <property type="component" value="Chromosome"/>
</dbReference>